<dbReference type="AlphaFoldDB" id="A0A834TQ97"/>
<dbReference type="EMBL" id="JAAIUW010000006">
    <property type="protein sequence ID" value="KAF7825131.1"/>
    <property type="molecule type" value="Genomic_DNA"/>
</dbReference>
<comment type="caution">
    <text evidence="1">The sequence shown here is derived from an EMBL/GenBank/DDBJ whole genome shotgun (WGS) entry which is preliminary data.</text>
</comment>
<evidence type="ECO:0000313" key="1">
    <source>
        <dbReference type="EMBL" id="KAF7825131.1"/>
    </source>
</evidence>
<keyword evidence="2" id="KW-1185">Reference proteome</keyword>
<protein>
    <submittedName>
        <fullName evidence="1">Uncharacterized protein</fullName>
    </submittedName>
</protein>
<sequence length="103" mass="10881">MVSSSSNSRARRPEYTAFAGKENVVNLAPMALSSSSSSSSVTTQQNSFSSCSFGSLRGGTSITWTSASIMYSTVFTMRSSDSTEEIKDSLVEVSASLVVVPFV</sequence>
<gene>
    <name evidence="1" type="ORF">G2W53_016295</name>
</gene>
<proteinExistence type="predicted"/>
<organism evidence="1 2">
    <name type="scientific">Senna tora</name>
    <dbReference type="NCBI Taxonomy" id="362788"/>
    <lineage>
        <taxon>Eukaryota</taxon>
        <taxon>Viridiplantae</taxon>
        <taxon>Streptophyta</taxon>
        <taxon>Embryophyta</taxon>
        <taxon>Tracheophyta</taxon>
        <taxon>Spermatophyta</taxon>
        <taxon>Magnoliopsida</taxon>
        <taxon>eudicotyledons</taxon>
        <taxon>Gunneridae</taxon>
        <taxon>Pentapetalae</taxon>
        <taxon>rosids</taxon>
        <taxon>fabids</taxon>
        <taxon>Fabales</taxon>
        <taxon>Fabaceae</taxon>
        <taxon>Caesalpinioideae</taxon>
        <taxon>Cassia clade</taxon>
        <taxon>Senna</taxon>
    </lineage>
</organism>
<evidence type="ECO:0000313" key="2">
    <source>
        <dbReference type="Proteomes" id="UP000634136"/>
    </source>
</evidence>
<accession>A0A834TQ97</accession>
<reference evidence="1" key="1">
    <citation type="submission" date="2020-09" db="EMBL/GenBank/DDBJ databases">
        <title>Genome-Enabled Discovery of Anthraquinone Biosynthesis in Senna tora.</title>
        <authorList>
            <person name="Kang S.-H."/>
            <person name="Pandey R.P."/>
            <person name="Lee C.-M."/>
            <person name="Sim J.-S."/>
            <person name="Jeong J.-T."/>
            <person name="Choi B.-S."/>
            <person name="Jung M."/>
            <person name="Ginzburg D."/>
            <person name="Zhao K."/>
            <person name="Won S.Y."/>
            <person name="Oh T.-J."/>
            <person name="Yu Y."/>
            <person name="Kim N.-H."/>
            <person name="Lee O.R."/>
            <person name="Lee T.-H."/>
            <person name="Bashyal P."/>
            <person name="Kim T.-S."/>
            <person name="Lee W.-H."/>
            <person name="Kawkins C."/>
            <person name="Kim C.-K."/>
            <person name="Kim J.S."/>
            <person name="Ahn B.O."/>
            <person name="Rhee S.Y."/>
            <person name="Sohng J.K."/>
        </authorList>
    </citation>
    <scope>NUCLEOTIDE SEQUENCE</scope>
    <source>
        <tissue evidence="1">Leaf</tissue>
    </source>
</reference>
<dbReference type="Proteomes" id="UP000634136">
    <property type="component" value="Unassembled WGS sequence"/>
</dbReference>
<name>A0A834TQ97_9FABA</name>